<accession>A0ABS9Q240</accession>
<dbReference type="EMBL" id="JAKRCV010000019">
    <property type="protein sequence ID" value="MCG7321819.1"/>
    <property type="molecule type" value="Genomic_DNA"/>
</dbReference>
<reference evidence="2 3" key="1">
    <citation type="submission" date="2022-02" db="EMBL/GenBank/DDBJ databases">
        <title>Uncovering new skin microbiome diversity through culturing and metagenomics.</title>
        <authorList>
            <person name="Conlan S."/>
            <person name="Deming C."/>
            <person name="Nisc Comparative Sequencing Program N."/>
            <person name="Segre J.A."/>
        </authorList>
    </citation>
    <scope>NUCLEOTIDE SEQUENCE [LARGE SCALE GENOMIC DNA]</scope>
    <source>
        <strain evidence="2 3">ACRQZ</strain>
    </source>
</reference>
<organism evidence="2 3">
    <name type="scientific">Arsenicicoccus bolidensis</name>
    <dbReference type="NCBI Taxonomy" id="229480"/>
    <lineage>
        <taxon>Bacteria</taxon>
        <taxon>Bacillati</taxon>
        <taxon>Actinomycetota</taxon>
        <taxon>Actinomycetes</taxon>
        <taxon>Micrococcales</taxon>
        <taxon>Intrasporangiaceae</taxon>
        <taxon>Arsenicicoccus</taxon>
    </lineage>
</organism>
<gene>
    <name evidence="2" type="ORF">MHL29_07955</name>
</gene>
<dbReference type="Proteomes" id="UP001521931">
    <property type="component" value="Unassembled WGS sequence"/>
</dbReference>
<keyword evidence="3" id="KW-1185">Reference proteome</keyword>
<feature type="compositionally biased region" description="Basic and acidic residues" evidence="1">
    <location>
        <begin position="162"/>
        <end position="174"/>
    </location>
</feature>
<evidence type="ECO:0000256" key="1">
    <source>
        <dbReference type="SAM" id="MobiDB-lite"/>
    </source>
</evidence>
<sequence length="212" mass="22920">MGDPRLMSMQQRYETWADHASVLLLETAAVHQTAVTYADLAARVQERSGVSTEVPFRSWLGKVLTIVAGRTREAGEPELVSLVVQADGAVGPTYDAVLTACGDQAPGPELREQAAAEARLECNRRYAPGVPEDAQPLLHPVTTVDTSPVADRAVRAVRTPRTLKEPKAPREPRVPKAQPARRVSKADSEPAPVICPRCFLQVPLNGICPNCD</sequence>
<dbReference type="RefSeq" id="WP_239263727.1">
    <property type="nucleotide sequence ID" value="NZ_JAKRCV010000019.1"/>
</dbReference>
<feature type="region of interest" description="Disordered" evidence="1">
    <location>
        <begin position="160"/>
        <end position="186"/>
    </location>
</feature>
<proteinExistence type="predicted"/>
<name>A0ABS9Q240_9MICO</name>
<evidence type="ECO:0000313" key="3">
    <source>
        <dbReference type="Proteomes" id="UP001521931"/>
    </source>
</evidence>
<comment type="caution">
    <text evidence="2">The sequence shown here is derived from an EMBL/GenBank/DDBJ whole genome shotgun (WGS) entry which is preliminary data.</text>
</comment>
<protein>
    <submittedName>
        <fullName evidence="2">Uncharacterized protein</fullName>
    </submittedName>
</protein>
<evidence type="ECO:0000313" key="2">
    <source>
        <dbReference type="EMBL" id="MCG7321819.1"/>
    </source>
</evidence>